<keyword evidence="1" id="KW-0167">Capsid protein</keyword>
<gene>
    <name evidence="1" type="ORF">IAB28_02790</name>
</gene>
<name>A0A9D1D4I8_9FIRM</name>
<dbReference type="PANTHER" id="PTHR39179">
    <property type="entry name" value="SPORE COAT PROTEIN I"/>
    <property type="match status" value="1"/>
</dbReference>
<dbReference type="GO" id="GO:0042601">
    <property type="term" value="C:endospore-forming forespore"/>
    <property type="evidence" value="ECO:0007669"/>
    <property type="project" value="TreeGrafter"/>
</dbReference>
<dbReference type="InterPro" id="IPR011009">
    <property type="entry name" value="Kinase-like_dom_sf"/>
</dbReference>
<evidence type="ECO:0000313" key="1">
    <source>
        <dbReference type="EMBL" id="HIR04875.1"/>
    </source>
</evidence>
<reference evidence="1" key="1">
    <citation type="submission" date="2020-10" db="EMBL/GenBank/DDBJ databases">
        <authorList>
            <person name="Gilroy R."/>
        </authorList>
    </citation>
    <scope>NUCLEOTIDE SEQUENCE</scope>
    <source>
        <strain evidence="1">CHK180-2868</strain>
    </source>
</reference>
<dbReference type="AlphaFoldDB" id="A0A9D1D4I8"/>
<protein>
    <submittedName>
        <fullName evidence="1">Spore coat protein CotS</fullName>
    </submittedName>
</protein>
<dbReference type="PANTHER" id="PTHR39179:SF3">
    <property type="entry name" value="COTS-RELATED PROTEIN"/>
    <property type="match status" value="1"/>
</dbReference>
<evidence type="ECO:0000313" key="2">
    <source>
        <dbReference type="Proteomes" id="UP000824250"/>
    </source>
</evidence>
<organism evidence="1 2">
    <name type="scientific">Candidatus Copromonas faecavium</name>
    <name type="common">nom. illeg.</name>
    <dbReference type="NCBI Taxonomy" id="2840740"/>
    <lineage>
        <taxon>Bacteria</taxon>
        <taxon>Bacillati</taxon>
        <taxon>Bacillota</taxon>
        <taxon>Clostridia</taxon>
        <taxon>Lachnospirales</taxon>
        <taxon>Lachnospiraceae</taxon>
        <taxon>Candidatus Copromonas (nom. illeg.)</taxon>
    </lineage>
</organism>
<dbReference type="InterPro" id="IPR047175">
    <property type="entry name" value="CotS-like"/>
</dbReference>
<comment type="caution">
    <text evidence="1">The sequence shown here is derived from an EMBL/GenBank/DDBJ whole genome shotgun (WGS) entry which is preliminary data.</text>
</comment>
<proteinExistence type="predicted"/>
<sequence length="330" mass="39194">MNDWSAEVTENYGLQVENLRKGRGSWILETDRGLKLLKEYKGSVRRLEFEALVLGTVNGLGGLQVDQYLRNKEGELLSSAEDGTRYIVKDWFSDRECDLKDAREVLFAVRQTAMLHKLFRQVGMREEWSMKSMISPPLYEAMERHNRELKKARAFIRGKRRKNEFELCVMESYDDFYRQAVEAKAGMEALFKEHGDELMERYHVCHGDLNQHHLLIGGSYVAVTEFNKMHFGLQVEDVYNLLRKVMEKNDWEESLGRSMLEAYERVLPFGALERKCLYYLFLYPEKYWKQINFYYNANKAWVPARNSEKIRSLRRQQEARMRFVNCLVNW</sequence>
<reference evidence="1" key="2">
    <citation type="journal article" date="2021" name="PeerJ">
        <title>Extensive microbial diversity within the chicken gut microbiome revealed by metagenomics and culture.</title>
        <authorList>
            <person name="Gilroy R."/>
            <person name="Ravi A."/>
            <person name="Getino M."/>
            <person name="Pursley I."/>
            <person name="Horton D.L."/>
            <person name="Alikhan N.F."/>
            <person name="Baker D."/>
            <person name="Gharbi K."/>
            <person name="Hall N."/>
            <person name="Watson M."/>
            <person name="Adriaenssens E.M."/>
            <person name="Foster-Nyarko E."/>
            <person name="Jarju S."/>
            <person name="Secka A."/>
            <person name="Antonio M."/>
            <person name="Oren A."/>
            <person name="Chaudhuri R.R."/>
            <person name="La Ragione R."/>
            <person name="Hildebrand F."/>
            <person name="Pallen M.J."/>
        </authorList>
    </citation>
    <scope>NUCLEOTIDE SEQUENCE</scope>
    <source>
        <strain evidence="1">CHK180-2868</strain>
    </source>
</reference>
<keyword evidence="1" id="KW-0946">Virion</keyword>
<dbReference type="Proteomes" id="UP000824250">
    <property type="component" value="Unassembled WGS sequence"/>
</dbReference>
<dbReference type="Gene3D" id="3.90.1200.10">
    <property type="match status" value="1"/>
</dbReference>
<dbReference type="EMBL" id="DVGC01000013">
    <property type="protein sequence ID" value="HIR04875.1"/>
    <property type="molecule type" value="Genomic_DNA"/>
</dbReference>
<accession>A0A9D1D4I8</accession>
<dbReference type="Gene3D" id="3.30.200.20">
    <property type="entry name" value="Phosphorylase Kinase, domain 1"/>
    <property type="match status" value="1"/>
</dbReference>
<dbReference type="SUPFAM" id="SSF56112">
    <property type="entry name" value="Protein kinase-like (PK-like)"/>
    <property type="match status" value="1"/>
</dbReference>